<organism evidence="1 2">
    <name type="scientific">Pleurodeles waltl</name>
    <name type="common">Iberian ribbed newt</name>
    <dbReference type="NCBI Taxonomy" id="8319"/>
    <lineage>
        <taxon>Eukaryota</taxon>
        <taxon>Metazoa</taxon>
        <taxon>Chordata</taxon>
        <taxon>Craniata</taxon>
        <taxon>Vertebrata</taxon>
        <taxon>Euteleostomi</taxon>
        <taxon>Amphibia</taxon>
        <taxon>Batrachia</taxon>
        <taxon>Caudata</taxon>
        <taxon>Salamandroidea</taxon>
        <taxon>Salamandridae</taxon>
        <taxon>Pleurodelinae</taxon>
        <taxon>Pleurodeles</taxon>
    </lineage>
</organism>
<proteinExistence type="predicted"/>
<dbReference type="EMBL" id="JANPWB010000008">
    <property type="protein sequence ID" value="KAJ1165217.1"/>
    <property type="molecule type" value="Genomic_DNA"/>
</dbReference>
<accession>A0AAV7SM85</accession>
<dbReference type="Proteomes" id="UP001066276">
    <property type="component" value="Chromosome 4_2"/>
</dbReference>
<dbReference type="AlphaFoldDB" id="A0AAV7SM85"/>
<feature type="non-terminal residue" evidence="1">
    <location>
        <position position="84"/>
    </location>
</feature>
<evidence type="ECO:0000313" key="2">
    <source>
        <dbReference type="Proteomes" id="UP001066276"/>
    </source>
</evidence>
<protein>
    <submittedName>
        <fullName evidence="1">Uncharacterized protein</fullName>
    </submittedName>
</protein>
<feature type="non-terminal residue" evidence="1">
    <location>
        <position position="1"/>
    </location>
</feature>
<comment type="caution">
    <text evidence="1">The sequence shown here is derived from an EMBL/GenBank/DDBJ whole genome shotgun (WGS) entry which is preliminary data.</text>
</comment>
<evidence type="ECO:0000313" key="1">
    <source>
        <dbReference type="EMBL" id="KAJ1165217.1"/>
    </source>
</evidence>
<sequence length="84" mass="8895">ARFRVSPLTWRKGLLLTVPIPCCPLRGPLLVGGCRTPEGRAGGGKPHPLALVQPEGTDPRLADQLQVNSPALVEELCRTASTST</sequence>
<name>A0AAV7SM85_PLEWA</name>
<reference evidence="1" key="1">
    <citation type="journal article" date="2022" name="bioRxiv">
        <title>Sequencing and chromosome-scale assembly of the giantPleurodeles waltlgenome.</title>
        <authorList>
            <person name="Brown T."/>
            <person name="Elewa A."/>
            <person name="Iarovenko S."/>
            <person name="Subramanian E."/>
            <person name="Araus A.J."/>
            <person name="Petzold A."/>
            <person name="Susuki M."/>
            <person name="Suzuki K.-i.T."/>
            <person name="Hayashi T."/>
            <person name="Toyoda A."/>
            <person name="Oliveira C."/>
            <person name="Osipova E."/>
            <person name="Leigh N.D."/>
            <person name="Simon A."/>
            <person name="Yun M.H."/>
        </authorList>
    </citation>
    <scope>NUCLEOTIDE SEQUENCE</scope>
    <source>
        <strain evidence="1">20211129_DDA</strain>
        <tissue evidence="1">Liver</tissue>
    </source>
</reference>
<gene>
    <name evidence="1" type="ORF">NDU88_005645</name>
</gene>
<keyword evidence="2" id="KW-1185">Reference proteome</keyword>